<dbReference type="Pfam" id="PF05016">
    <property type="entry name" value="ParE_toxin"/>
    <property type="match status" value="1"/>
</dbReference>
<proteinExistence type="inferred from homology"/>
<evidence type="ECO:0000313" key="3">
    <source>
        <dbReference type="EMBL" id="VAX38051.1"/>
    </source>
</evidence>
<evidence type="ECO:0000256" key="2">
    <source>
        <dbReference type="ARBA" id="ARBA00022649"/>
    </source>
</evidence>
<reference evidence="3" key="1">
    <citation type="submission" date="2018-06" db="EMBL/GenBank/DDBJ databases">
        <authorList>
            <person name="Zhirakovskaya E."/>
        </authorList>
    </citation>
    <scope>NUCLEOTIDE SEQUENCE</scope>
</reference>
<dbReference type="PANTHER" id="PTHR33755:SF5">
    <property type="entry name" value="TYPE II TOXIN-ANTITOXIN SYSTEM RELE_PARE FAMILY TOXIN"/>
    <property type="match status" value="1"/>
</dbReference>
<name>A0A3B1DGN7_9ZZZZ</name>
<sequence length="103" mass="11957">MKILISDSAFNDLEAIKEYYFNEGVPQIGGEFVARIIKHIETIPANPEIGRKVPEFNENNIRELIHSPFRIVYLKEKTSIHVIRVWRSERLLNLANTPANKKI</sequence>
<dbReference type="InterPro" id="IPR007712">
    <property type="entry name" value="RelE/ParE_toxin"/>
</dbReference>
<evidence type="ECO:0000256" key="1">
    <source>
        <dbReference type="ARBA" id="ARBA00006226"/>
    </source>
</evidence>
<dbReference type="EMBL" id="UOGJ01000149">
    <property type="protein sequence ID" value="VAX38051.1"/>
    <property type="molecule type" value="Genomic_DNA"/>
</dbReference>
<accession>A0A3B1DGN7</accession>
<dbReference type="Gene3D" id="3.30.2310.20">
    <property type="entry name" value="RelE-like"/>
    <property type="match status" value="1"/>
</dbReference>
<evidence type="ECO:0008006" key="4">
    <source>
        <dbReference type="Google" id="ProtNLM"/>
    </source>
</evidence>
<comment type="similarity">
    <text evidence="1">Belongs to the RelE toxin family.</text>
</comment>
<keyword evidence="2" id="KW-1277">Toxin-antitoxin system</keyword>
<dbReference type="InterPro" id="IPR051803">
    <property type="entry name" value="TA_system_RelE-like_toxin"/>
</dbReference>
<dbReference type="PANTHER" id="PTHR33755">
    <property type="entry name" value="TOXIN PARE1-RELATED"/>
    <property type="match status" value="1"/>
</dbReference>
<gene>
    <name evidence="3" type="ORF">MNBD_UNCLBAC01-1988</name>
</gene>
<organism evidence="3">
    <name type="scientific">hydrothermal vent metagenome</name>
    <dbReference type="NCBI Taxonomy" id="652676"/>
    <lineage>
        <taxon>unclassified sequences</taxon>
        <taxon>metagenomes</taxon>
        <taxon>ecological metagenomes</taxon>
    </lineage>
</organism>
<dbReference type="InterPro" id="IPR035093">
    <property type="entry name" value="RelE/ParE_toxin_dom_sf"/>
</dbReference>
<protein>
    <recommendedName>
        <fullName evidence="4">Death on curing protein, Doc toxin</fullName>
    </recommendedName>
</protein>
<dbReference type="AlphaFoldDB" id="A0A3B1DGN7"/>